<accession>W4JP61</accession>
<dbReference type="GO" id="GO:0005759">
    <property type="term" value="C:mitochondrial matrix"/>
    <property type="evidence" value="ECO:0007669"/>
    <property type="project" value="UniProtKB-SubCell"/>
</dbReference>
<evidence type="ECO:0000259" key="12">
    <source>
        <dbReference type="Pfam" id="PF02771"/>
    </source>
</evidence>
<keyword evidence="4 9" id="KW-0285">Flavoprotein</keyword>
<dbReference type="InParanoid" id="W4JP61"/>
<dbReference type="InterPro" id="IPR046373">
    <property type="entry name" value="Acyl-CoA_Oxase/DH_mid-dom_sf"/>
</dbReference>
<dbReference type="GO" id="GO:0046949">
    <property type="term" value="P:fatty-acyl-CoA biosynthetic process"/>
    <property type="evidence" value="ECO:0007669"/>
    <property type="project" value="TreeGrafter"/>
</dbReference>
<evidence type="ECO:0000256" key="4">
    <source>
        <dbReference type="ARBA" id="ARBA00022630"/>
    </source>
</evidence>
<dbReference type="InterPro" id="IPR009100">
    <property type="entry name" value="AcylCoA_DH/oxidase_NM_dom_sf"/>
</dbReference>
<dbReference type="eggNOG" id="KOG0138">
    <property type="taxonomic scope" value="Eukaryota"/>
</dbReference>
<dbReference type="RefSeq" id="XP_009553331.1">
    <property type="nucleotide sequence ID" value="XM_009555036.1"/>
</dbReference>
<dbReference type="AlphaFoldDB" id="W4JP61"/>
<gene>
    <name evidence="13" type="ORF">HETIRDRAFT_482676</name>
</gene>
<dbReference type="Pfam" id="PF02771">
    <property type="entry name" value="Acyl-CoA_dh_N"/>
    <property type="match status" value="1"/>
</dbReference>
<evidence type="ECO:0000256" key="3">
    <source>
        <dbReference type="ARBA" id="ARBA00009347"/>
    </source>
</evidence>
<dbReference type="GO" id="GO:0033539">
    <property type="term" value="P:fatty acid beta-oxidation using acyl-CoA dehydrogenase"/>
    <property type="evidence" value="ECO:0007669"/>
    <property type="project" value="TreeGrafter"/>
</dbReference>
<dbReference type="InterPro" id="IPR006091">
    <property type="entry name" value="Acyl-CoA_Oxase/DH_mid-dom"/>
</dbReference>
<keyword evidence="6" id="KW-0809">Transit peptide</keyword>
<evidence type="ECO:0000259" key="10">
    <source>
        <dbReference type="Pfam" id="PF00441"/>
    </source>
</evidence>
<comment type="subcellular location">
    <subcellularLocation>
        <location evidence="2">Mitochondrion matrix</location>
    </subcellularLocation>
</comment>
<dbReference type="SUPFAM" id="SSF47203">
    <property type="entry name" value="Acyl-CoA dehydrogenase C-terminal domain-like"/>
    <property type="match status" value="1"/>
</dbReference>
<sequence>MSILARALCVSSRMTRSNAALSMRCASSKSALPPFQWEDPLDFESLLTEEEIAIRDTARDFCQEYLAPRVLEAQRTENFDKSILPAMGNLGLLGPTIQGYGCAGVSYVAYGLIAREIERVDSGYRSTASVQSSLVMHPIHAFGTEAQKDKYLPALAKGELVGCFGLTEPNHGSDPAGMDTVAEEVDGGFVLNGSKTWISNAPVADVFIIWARCKWDNRVRGFVLDKGLKGLSAPKITNKLALRVSTTGSIFLDSVKVSHDALLPGAVGLGAAFSCLNNARFGISFGVIGALEDCLHRARAYAGERTQFGRALASFQLVQRKLVGAQTEAALGLHASLQVGRLKDAGRAAPEMVSLVKRNNCGKALEQSRVLLDVFGGNACADEYHVGRHVANLQVTNTYEGTHDIHTLILGKAMTGIPAFAN</sequence>
<dbReference type="Proteomes" id="UP000030671">
    <property type="component" value="Unassembled WGS sequence"/>
</dbReference>
<dbReference type="GeneID" id="20678046"/>
<dbReference type="Gene3D" id="1.20.140.10">
    <property type="entry name" value="Butyryl-CoA Dehydrogenase, subunit A, domain 3"/>
    <property type="match status" value="1"/>
</dbReference>
<dbReference type="HOGENOM" id="CLU_018204_8_0_1"/>
<dbReference type="GO" id="GO:0050660">
    <property type="term" value="F:flavin adenine dinucleotide binding"/>
    <property type="evidence" value="ECO:0007669"/>
    <property type="project" value="InterPro"/>
</dbReference>
<evidence type="ECO:0000256" key="1">
    <source>
        <dbReference type="ARBA" id="ARBA00001974"/>
    </source>
</evidence>
<comment type="similarity">
    <text evidence="3 9">Belongs to the acyl-CoA dehydrogenase family.</text>
</comment>
<dbReference type="Gene3D" id="1.10.540.10">
    <property type="entry name" value="Acyl-CoA dehydrogenase/oxidase, N-terminal domain"/>
    <property type="match status" value="1"/>
</dbReference>
<dbReference type="CDD" id="cd01151">
    <property type="entry name" value="GCD"/>
    <property type="match status" value="1"/>
</dbReference>
<dbReference type="GO" id="GO:0005743">
    <property type="term" value="C:mitochondrial inner membrane"/>
    <property type="evidence" value="ECO:0007669"/>
    <property type="project" value="TreeGrafter"/>
</dbReference>
<keyword evidence="14" id="KW-1185">Reference proteome</keyword>
<evidence type="ECO:0000256" key="6">
    <source>
        <dbReference type="ARBA" id="ARBA00022946"/>
    </source>
</evidence>
<organism evidence="13 14">
    <name type="scientific">Heterobasidion irregulare (strain TC 32-1)</name>
    <dbReference type="NCBI Taxonomy" id="747525"/>
    <lineage>
        <taxon>Eukaryota</taxon>
        <taxon>Fungi</taxon>
        <taxon>Dikarya</taxon>
        <taxon>Basidiomycota</taxon>
        <taxon>Agaricomycotina</taxon>
        <taxon>Agaricomycetes</taxon>
        <taxon>Russulales</taxon>
        <taxon>Bondarzewiaceae</taxon>
        <taxon>Heterobasidion</taxon>
        <taxon>Heterobasidion annosum species complex</taxon>
    </lineage>
</organism>
<feature type="domain" description="Acyl-CoA oxidase/dehydrogenase middle" evidence="11">
    <location>
        <begin position="163"/>
        <end position="255"/>
    </location>
</feature>
<reference evidence="13 14" key="1">
    <citation type="journal article" date="2012" name="New Phytol.">
        <title>Insight into trade-off between wood decay and parasitism from the genome of a fungal forest pathogen.</title>
        <authorList>
            <person name="Olson A."/>
            <person name="Aerts A."/>
            <person name="Asiegbu F."/>
            <person name="Belbahri L."/>
            <person name="Bouzid O."/>
            <person name="Broberg A."/>
            <person name="Canback B."/>
            <person name="Coutinho P.M."/>
            <person name="Cullen D."/>
            <person name="Dalman K."/>
            <person name="Deflorio G."/>
            <person name="van Diepen L.T."/>
            <person name="Dunand C."/>
            <person name="Duplessis S."/>
            <person name="Durling M."/>
            <person name="Gonthier P."/>
            <person name="Grimwood J."/>
            <person name="Fossdal C.G."/>
            <person name="Hansson D."/>
            <person name="Henrissat B."/>
            <person name="Hietala A."/>
            <person name="Himmelstrand K."/>
            <person name="Hoffmeister D."/>
            <person name="Hogberg N."/>
            <person name="James T.Y."/>
            <person name="Karlsson M."/>
            <person name="Kohler A."/>
            <person name="Kues U."/>
            <person name="Lee Y.H."/>
            <person name="Lin Y.C."/>
            <person name="Lind M."/>
            <person name="Lindquist E."/>
            <person name="Lombard V."/>
            <person name="Lucas S."/>
            <person name="Lunden K."/>
            <person name="Morin E."/>
            <person name="Murat C."/>
            <person name="Park J."/>
            <person name="Raffaello T."/>
            <person name="Rouze P."/>
            <person name="Salamov A."/>
            <person name="Schmutz J."/>
            <person name="Solheim H."/>
            <person name="Stahlberg J."/>
            <person name="Velez H."/>
            <person name="de Vries R.P."/>
            <person name="Wiebenga A."/>
            <person name="Woodward S."/>
            <person name="Yakovlev I."/>
            <person name="Garbelotto M."/>
            <person name="Martin F."/>
            <person name="Grigoriev I.V."/>
            <person name="Stenlid J."/>
        </authorList>
    </citation>
    <scope>NUCLEOTIDE SEQUENCE [LARGE SCALE GENOMIC DNA]</scope>
    <source>
        <strain evidence="13 14">TC 32-1</strain>
    </source>
</reference>
<dbReference type="OrthoDB" id="435240at2759"/>
<comment type="cofactor">
    <cofactor evidence="1 9">
        <name>FAD</name>
        <dbReference type="ChEBI" id="CHEBI:57692"/>
    </cofactor>
</comment>
<proteinExistence type="inferred from homology"/>
<evidence type="ECO:0008006" key="15">
    <source>
        <dbReference type="Google" id="ProtNLM"/>
    </source>
</evidence>
<evidence type="ECO:0000256" key="9">
    <source>
        <dbReference type="RuleBase" id="RU362125"/>
    </source>
</evidence>
<dbReference type="Pfam" id="PF02770">
    <property type="entry name" value="Acyl-CoA_dh_M"/>
    <property type="match status" value="1"/>
</dbReference>
<dbReference type="Pfam" id="PF00441">
    <property type="entry name" value="Acyl-CoA_dh_1"/>
    <property type="match status" value="1"/>
</dbReference>
<keyword evidence="8" id="KW-0496">Mitochondrion</keyword>
<dbReference type="EMBL" id="KI925467">
    <property type="protein sequence ID" value="ETW74860.1"/>
    <property type="molecule type" value="Genomic_DNA"/>
</dbReference>
<name>W4JP61_HETIT</name>
<evidence type="ECO:0000256" key="2">
    <source>
        <dbReference type="ARBA" id="ARBA00004305"/>
    </source>
</evidence>
<protein>
    <recommendedName>
        <fullName evidence="15">Acyl-CoA dehydrogenase</fullName>
    </recommendedName>
</protein>
<dbReference type="PANTHER" id="PTHR42807">
    <property type="entry name" value="GLUTARYL-COA DEHYDROGENASE, MITOCHONDRIAL"/>
    <property type="match status" value="1"/>
</dbReference>
<dbReference type="Gene3D" id="2.40.110.10">
    <property type="entry name" value="Butyryl-CoA Dehydrogenase, subunit A, domain 2"/>
    <property type="match status" value="1"/>
</dbReference>
<dbReference type="KEGG" id="hir:HETIRDRAFT_482676"/>
<dbReference type="PANTHER" id="PTHR42807:SF1">
    <property type="entry name" value="GLUTARYL-COA DEHYDROGENASE, MITOCHONDRIAL"/>
    <property type="match status" value="1"/>
</dbReference>
<evidence type="ECO:0000313" key="14">
    <source>
        <dbReference type="Proteomes" id="UP000030671"/>
    </source>
</evidence>
<dbReference type="InterPro" id="IPR037069">
    <property type="entry name" value="AcylCoA_DH/ox_N_sf"/>
</dbReference>
<feature type="domain" description="Acyl-CoA dehydrogenase/oxidase N-terminal" evidence="12">
    <location>
        <begin position="48"/>
        <end position="159"/>
    </location>
</feature>
<feature type="domain" description="Acyl-CoA dehydrogenase/oxidase C-terminal" evidence="10">
    <location>
        <begin position="268"/>
        <end position="414"/>
    </location>
</feature>
<dbReference type="FunFam" id="1.10.540.10:FF:000003">
    <property type="entry name" value="glutaryl-CoA dehydrogenase, mitochondrial"/>
    <property type="match status" value="1"/>
</dbReference>
<dbReference type="GO" id="GO:0004361">
    <property type="term" value="F:glutaryl-CoA dehydrogenase activity"/>
    <property type="evidence" value="ECO:0007669"/>
    <property type="project" value="TreeGrafter"/>
</dbReference>
<evidence type="ECO:0000259" key="11">
    <source>
        <dbReference type="Pfam" id="PF02770"/>
    </source>
</evidence>
<dbReference type="InterPro" id="IPR052033">
    <property type="entry name" value="Glutaryl-CoA_DH_mitochondrial"/>
</dbReference>
<dbReference type="InterPro" id="IPR013786">
    <property type="entry name" value="AcylCoA_DH/ox_N"/>
</dbReference>
<dbReference type="InterPro" id="IPR009075">
    <property type="entry name" value="AcylCo_DH/oxidase_C"/>
</dbReference>
<dbReference type="GO" id="GO:0000062">
    <property type="term" value="F:fatty-acyl-CoA binding"/>
    <property type="evidence" value="ECO:0007669"/>
    <property type="project" value="TreeGrafter"/>
</dbReference>
<evidence type="ECO:0000256" key="8">
    <source>
        <dbReference type="ARBA" id="ARBA00023128"/>
    </source>
</evidence>
<evidence type="ECO:0000313" key="13">
    <source>
        <dbReference type="EMBL" id="ETW74860.1"/>
    </source>
</evidence>
<dbReference type="SUPFAM" id="SSF56645">
    <property type="entry name" value="Acyl-CoA dehydrogenase NM domain-like"/>
    <property type="match status" value="1"/>
</dbReference>
<keyword evidence="7 9" id="KW-0560">Oxidoreductase</keyword>
<dbReference type="InterPro" id="IPR036250">
    <property type="entry name" value="AcylCo_DH-like_C"/>
</dbReference>
<dbReference type="STRING" id="747525.W4JP61"/>
<evidence type="ECO:0000256" key="5">
    <source>
        <dbReference type="ARBA" id="ARBA00022827"/>
    </source>
</evidence>
<keyword evidence="5 9" id="KW-0274">FAD</keyword>
<evidence type="ECO:0000256" key="7">
    <source>
        <dbReference type="ARBA" id="ARBA00023002"/>
    </source>
</evidence>